<dbReference type="InterPro" id="IPR030846">
    <property type="entry name" value="DnaG_bac"/>
</dbReference>
<reference evidence="15" key="1">
    <citation type="submission" date="2019-08" db="EMBL/GenBank/DDBJ databases">
        <authorList>
            <person name="Kucharzyk K."/>
            <person name="Murdoch R.W."/>
            <person name="Higgins S."/>
            <person name="Loffler F."/>
        </authorList>
    </citation>
    <scope>NUCLEOTIDE SEQUENCE</scope>
</reference>
<dbReference type="FunFam" id="3.90.580.10:FF:000001">
    <property type="entry name" value="DNA primase"/>
    <property type="match status" value="1"/>
</dbReference>
<dbReference type="NCBIfam" id="TIGR01391">
    <property type="entry name" value="dnaG"/>
    <property type="match status" value="1"/>
</dbReference>
<dbReference type="PANTHER" id="PTHR30313">
    <property type="entry name" value="DNA PRIMASE"/>
    <property type="match status" value="1"/>
</dbReference>
<dbReference type="InterPro" id="IPR037068">
    <property type="entry name" value="DNA_primase_core_N_sf"/>
</dbReference>
<dbReference type="InterPro" id="IPR013264">
    <property type="entry name" value="DNAG_N"/>
</dbReference>
<dbReference type="Gene3D" id="3.90.580.10">
    <property type="entry name" value="Zinc finger, CHC2-type domain"/>
    <property type="match status" value="1"/>
</dbReference>
<dbReference type="SMART" id="SM00400">
    <property type="entry name" value="ZnF_CHCC"/>
    <property type="match status" value="1"/>
</dbReference>
<dbReference type="EMBL" id="VSSQ01002424">
    <property type="protein sequence ID" value="MPM15320.1"/>
    <property type="molecule type" value="Genomic_DNA"/>
</dbReference>
<keyword evidence="9" id="KW-0862">Zinc</keyword>
<dbReference type="PROSITE" id="PS50880">
    <property type="entry name" value="TOPRIM"/>
    <property type="match status" value="1"/>
</dbReference>
<keyword evidence="7" id="KW-0479">Metal-binding</keyword>
<dbReference type="InterPro" id="IPR050219">
    <property type="entry name" value="DnaG_primase"/>
</dbReference>
<protein>
    <submittedName>
        <fullName evidence="15">DNA primase</fullName>
        <ecNumber evidence="15">2.7.7.-</ecNumber>
    </submittedName>
</protein>
<dbReference type="GO" id="GO:0000428">
    <property type="term" value="C:DNA-directed RNA polymerase complex"/>
    <property type="evidence" value="ECO:0007669"/>
    <property type="project" value="UniProtKB-KW"/>
</dbReference>
<dbReference type="GO" id="GO:0005737">
    <property type="term" value="C:cytoplasm"/>
    <property type="evidence" value="ECO:0007669"/>
    <property type="project" value="TreeGrafter"/>
</dbReference>
<dbReference type="InterPro" id="IPR036977">
    <property type="entry name" value="DNA_primase_Znf_CHC2"/>
</dbReference>
<comment type="cofactor">
    <cofactor evidence="1">
        <name>Zn(2+)</name>
        <dbReference type="ChEBI" id="CHEBI:29105"/>
    </cofactor>
</comment>
<keyword evidence="11" id="KW-0238">DNA-binding</keyword>
<evidence type="ECO:0000256" key="9">
    <source>
        <dbReference type="ARBA" id="ARBA00022833"/>
    </source>
</evidence>
<evidence type="ECO:0000256" key="10">
    <source>
        <dbReference type="ARBA" id="ARBA00022842"/>
    </source>
</evidence>
<keyword evidence="10" id="KW-0460">Magnesium</keyword>
<dbReference type="GO" id="GO:0003677">
    <property type="term" value="F:DNA binding"/>
    <property type="evidence" value="ECO:0007669"/>
    <property type="project" value="UniProtKB-KW"/>
</dbReference>
<dbReference type="SUPFAM" id="SSF56731">
    <property type="entry name" value="DNA primase core"/>
    <property type="match status" value="1"/>
</dbReference>
<feature type="coiled-coil region" evidence="13">
    <location>
        <begin position="550"/>
        <end position="596"/>
    </location>
</feature>
<evidence type="ECO:0000259" key="14">
    <source>
        <dbReference type="PROSITE" id="PS50880"/>
    </source>
</evidence>
<keyword evidence="4 15" id="KW-0808">Transferase</keyword>
<dbReference type="GO" id="GO:0006269">
    <property type="term" value="P:DNA replication, synthesis of primer"/>
    <property type="evidence" value="ECO:0007669"/>
    <property type="project" value="UniProtKB-KW"/>
</dbReference>
<keyword evidence="6" id="KW-0235">DNA replication</keyword>
<evidence type="ECO:0000256" key="1">
    <source>
        <dbReference type="ARBA" id="ARBA00001947"/>
    </source>
</evidence>
<keyword evidence="3" id="KW-0639">Primosome</keyword>
<keyword evidence="8" id="KW-0863">Zinc-finger</keyword>
<dbReference type="Gene3D" id="3.40.1360.10">
    <property type="match status" value="1"/>
</dbReference>
<dbReference type="GO" id="GO:1990077">
    <property type="term" value="C:primosome complex"/>
    <property type="evidence" value="ECO:0007669"/>
    <property type="project" value="UniProtKB-KW"/>
</dbReference>
<dbReference type="CDD" id="cd03364">
    <property type="entry name" value="TOPRIM_DnaG_primases"/>
    <property type="match status" value="1"/>
</dbReference>
<organism evidence="15">
    <name type="scientific">bioreactor metagenome</name>
    <dbReference type="NCBI Taxonomy" id="1076179"/>
    <lineage>
        <taxon>unclassified sequences</taxon>
        <taxon>metagenomes</taxon>
        <taxon>ecological metagenomes</taxon>
    </lineage>
</organism>
<evidence type="ECO:0000256" key="12">
    <source>
        <dbReference type="ARBA" id="ARBA00023163"/>
    </source>
</evidence>
<dbReference type="Gene3D" id="3.90.980.10">
    <property type="entry name" value="DNA primase, catalytic core, N-terminal domain"/>
    <property type="match status" value="1"/>
</dbReference>
<keyword evidence="5 15" id="KW-0548">Nucleotidyltransferase</keyword>
<dbReference type="Pfam" id="PF13155">
    <property type="entry name" value="Toprim_2"/>
    <property type="match status" value="1"/>
</dbReference>
<proteinExistence type="inferred from homology"/>
<dbReference type="AlphaFoldDB" id="A0A644XGE7"/>
<evidence type="ECO:0000256" key="4">
    <source>
        <dbReference type="ARBA" id="ARBA00022679"/>
    </source>
</evidence>
<name>A0A644XGE7_9ZZZZ</name>
<dbReference type="InterPro" id="IPR034151">
    <property type="entry name" value="TOPRIM_DnaG_bac"/>
</dbReference>
<dbReference type="InterPro" id="IPR006171">
    <property type="entry name" value="TOPRIM_dom"/>
</dbReference>
<gene>
    <name evidence="15" type="primary">dnaG_34</name>
    <name evidence="15" type="ORF">SDC9_61688</name>
</gene>
<keyword evidence="2" id="KW-0240">DNA-directed RNA polymerase</keyword>
<dbReference type="GO" id="GO:0003899">
    <property type="term" value="F:DNA-directed RNA polymerase activity"/>
    <property type="evidence" value="ECO:0007669"/>
    <property type="project" value="InterPro"/>
</dbReference>
<dbReference type="Pfam" id="PF10410">
    <property type="entry name" value="DnaB_bind"/>
    <property type="match status" value="1"/>
</dbReference>
<dbReference type="SMART" id="SM00493">
    <property type="entry name" value="TOPRIM"/>
    <property type="match status" value="1"/>
</dbReference>
<keyword evidence="12" id="KW-0804">Transcription</keyword>
<keyword evidence="13" id="KW-0175">Coiled coil</keyword>
<dbReference type="SUPFAM" id="SSF57783">
    <property type="entry name" value="Zinc beta-ribbon"/>
    <property type="match status" value="1"/>
</dbReference>
<dbReference type="InterPro" id="IPR002694">
    <property type="entry name" value="Znf_CHC2"/>
</dbReference>
<dbReference type="GO" id="GO:0008270">
    <property type="term" value="F:zinc ion binding"/>
    <property type="evidence" value="ECO:0007669"/>
    <property type="project" value="UniProtKB-KW"/>
</dbReference>
<dbReference type="EC" id="2.7.7.-" evidence="15"/>
<dbReference type="InterPro" id="IPR019475">
    <property type="entry name" value="DNA_primase_DnaB-bd"/>
</dbReference>
<evidence type="ECO:0000256" key="11">
    <source>
        <dbReference type="ARBA" id="ARBA00023125"/>
    </source>
</evidence>
<dbReference type="PANTHER" id="PTHR30313:SF2">
    <property type="entry name" value="DNA PRIMASE"/>
    <property type="match status" value="1"/>
</dbReference>
<evidence type="ECO:0000256" key="2">
    <source>
        <dbReference type="ARBA" id="ARBA00022478"/>
    </source>
</evidence>
<evidence type="ECO:0000256" key="8">
    <source>
        <dbReference type="ARBA" id="ARBA00022771"/>
    </source>
</evidence>
<sequence length="598" mass="68145">MDNQVEEIKSKINIVDIINRYVALKKRGHNHIACCPFHGEKTPSFTVSEELQIYKCFGCGVSGDVFSFLENFEKISFREALEELAPLAGVTLTKSVAFTKEELVKKTLLSINEQVAKFYNYILLSHPLGKPALDYVLNRGITLKTLKEFNIGFSPQNPQFLVNFLTKKGFKTNDLIASGTFGVSQYNHRLYDRFQDRLVFPLSNFRGQILGFSGRILPSSKNQNLAKYINSPETEIYHKSNNLFGLHLSKEAVKNQNSVIITEGEFDMISPYQAGIKNIVAIKGTAFTEDQLHLLRRFTDTLILALDSDFAGSNAARKSIELADSLDFDIKVLVLGDKYKDPDEAIKADLEFFKKQLDKAIPIWDFIINSQLKINDPNTIKGKKEILSIVLPFLIKIKNSVIRSDYFKKLADEIGSSQEAVFEESKKYDNTTKTNITFPITPKTDDQAPDPSKTVKFEELLLKLIIGARNPVKLAQKLKKYLETIKDRRFIPIIQQLLSIDTFEPKDFQSNLPSENQAIFQSIFLEVTNNPIDSHTRLLEVQKTIDQIDSIHIKDKLNLLNQQIAKLEEQENEVELEAVEKEYNQLVHQLGKIQTKRN</sequence>
<evidence type="ECO:0000256" key="5">
    <source>
        <dbReference type="ARBA" id="ARBA00022695"/>
    </source>
</evidence>
<dbReference type="HAMAP" id="MF_00974">
    <property type="entry name" value="DNA_primase_DnaG"/>
    <property type="match status" value="1"/>
</dbReference>
<dbReference type="Pfam" id="PF01807">
    <property type="entry name" value="Zn_ribbon_DnaG"/>
    <property type="match status" value="1"/>
</dbReference>
<evidence type="ECO:0000256" key="13">
    <source>
        <dbReference type="SAM" id="Coils"/>
    </source>
</evidence>
<evidence type="ECO:0000313" key="15">
    <source>
        <dbReference type="EMBL" id="MPM15320.1"/>
    </source>
</evidence>
<comment type="caution">
    <text evidence="15">The sequence shown here is derived from an EMBL/GenBank/DDBJ whole genome shotgun (WGS) entry which is preliminary data.</text>
</comment>
<feature type="domain" description="Toprim" evidence="14">
    <location>
        <begin position="257"/>
        <end position="338"/>
    </location>
</feature>
<accession>A0A644XGE7</accession>
<dbReference type="InterPro" id="IPR006295">
    <property type="entry name" value="DNA_primase_DnaG"/>
</dbReference>
<dbReference type="PIRSF" id="PIRSF002811">
    <property type="entry name" value="DnaG"/>
    <property type="match status" value="1"/>
</dbReference>
<evidence type="ECO:0000256" key="6">
    <source>
        <dbReference type="ARBA" id="ARBA00022705"/>
    </source>
</evidence>
<evidence type="ECO:0000256" key="7">
    <source>
        <dbReference type="ARBA" id="ARBA00022723"/>
    </source>
</evidence>
<evidence type="ECO:0000256" key="3">
    <source>
        <dbReference type="ARBA" id="ARBA00022515"/>
    </source>
</evidence>
<dbReference type="Pfam" id="PF08275">
    <property type="entry name" value="DNAG_N"/>
    <property type="match status" value="1"/>
</dbReference>